<organism evidence="2 3">
    <name type="scientific">Muribaculum gordoncarteri</name>
    <dbReference type="NCBI Taxonomy" id="2530390"/>
    <lineage>
        <taxon>Bacteria</taxon>
        <taxon>Pseudomonadati</taxon>
        <taxon>Bacteroidota</taxon>
        <taxon>Bacteroidia</taxon>
        <taxon>Bacteroidales</taxon>
        <taxon>Muribaculaceae</taxon>
        <taxon>Muribaculum</taxon>
    </lineage>
</organism>
<feature type="domain" description="UDP-N-acetylglucosamine 2-epimerase" evidence="1">
    <location>
        <begin position="24"/>
        <end position="371"/>
    </location>
</feature>
<reference evidence="2 3" key="1">
    <citation type="submission" date="2019-02" db="EMBL/GenBank/DDBJ databases">
        <title>Isolation and identification of novel species under the genus Muribaculum.</title>
        <authorList>
            <person name="Miyake S."/>
            <person name="Ding Y."/>
            <person name="Low A."/>
            <person name="Soh M."/>
            <person name="Seedorf H."/>
        </authorList>
    </citation>
    <scope>NUCLEOTIDE SEQUENCE [LARGE SCALE GENOMIC DNA]</scope>
    <source>
        <strain evidence="2 3">TLL-A4</strain>
    </source>
</reference>
<gene>
    <name evidence="2" type="primary">neuC</name>
    <name evidence="2" type="ORF">E7746_10945</name>
</gene>
<dbReference type="KEGG" id="mgod:E7746_10945"/>
<dbReference type="InterPro" id="IPR003331">
    <property type="entry name" value="UDP_GlcNAc_Epimerase_2_dom"/>
</dbReference>
<dbReference type="PANTHER" id="PTHR43174">
    <property type="entry name" value="UDP-N-ACETYLGLUCOSAMINE 2-EPIMERASE"/>
    <property type="match status" value="1"/>
</dbReference>
<dbReference type="EMBL" id="CP039393">
    <property type="protein sequence ID" value="QCD36359.1"/>
    <property type="molecule type" value="Genomic_DNA"/>
</dbReference>
<dbReference type="InterPro" id="IPR020004">
    <property type="entry name" value="UDP-GlcNAc_Epase"/>
</dbReference>
<dbReference type="InterPro" id="IPR029767">
    <property type="entry name" value="WecB-like"/>
</dbReference>
<sequence length="389" mass="42527">MKRKVCIATGTRAEWGLLSGIARELASRDDIELQLLVTNMHLSDRYGHTVDEIIADGFTVDAEVPMLNDNDDDSAAATVRSMSRCMAGTADALSRLSPDLLVVLGDRYEMLTVASAALIFRIPIVHIAGGEISEGAYDDSIRHAITKMASLHLTATEENRNRVIQMGEEPQRVINTGAIGVYNIIHEPVMSREELEESIGMTVDRNTLLVTYHPATLDPTPVNQQCAALLEALDRFPDNNVIITYPNSDTAGQVIIDMIERYAATRQHRVKVVPSLGKRRYLSALHYAGAVVGNSSSGIVEVPSMHIPTVDIGIRQRGRLAASSVRHYSCTPDDIARGIAYSLSEEGRNEAAVAENPYAKPDTLRLIVDAIANTPLSELSGKKFHDIHH</sequence>
<keyword evidence="2" id="KW-0378">Hydrolase</keyword>
<accession>A0A4P7VQ68</accession>
<protein>
    <submittedName>
        <fullName evidence="2">UDP-N-acetylglucosamine 2-epimerase (Hydrolyzing)</fullName>
        <ecNumber evidence="2">3.2.1.183</ecNumber>
    </submittedName>
</protein>
<evidence type="ECO:0000259" key="1">
    <source>
        <dbReference type="Pfam" id="PF02350"/>
    </source>
</evidence>
<dbReference type="GO" id="GO:0004553">
    <property type="term" value="F:hydrolase activity, hydrolyzing O-glycosyl compounds"/>
    <property type="evidence" value="ECO:0007669"/>
    <property type="project" value="InterPro"/>
</dbReference>
<dbReference type="PANTHER" id="PTHR43174:SF3">
    <property type="entry name" value="UDP-N-ACETYLGLUCOSAMINE 2-EPIMERASE"/>
    <property type="match status" value="1"/>
</dbReference>
<dbReference type="Proteomes" id="UP000297031">
    <property type="component" value="Chromosome"/>
</dbReference>
<name>A0A4P7VQ68_9BACT</name>
<proteinExistence type="predicted"/>
<evidence type="ECO:0000313" key="3">
    <source>
        <dbReference type="Proteomes" id="UP000297031"/>
    </source>
</evidence>
<dbReference type="Gene3D" id="3.40.50.2000">
    <property type="entry name" value="Glycogen Phosphorylase B"/>
    <property type="match status" value="2"/>
</dbReference>
<dbReference type="CDD" id="cd03786">
    <property type="entry name" value="GTB_UDP-GlcNAc_2-Epimerase"/>
    <property type="match status" value="1"/>
</dbReference>
<keyword evidence="3" id="KW-1185">Reference proteome</keyword>
<dbReference type="Pfam" id="PF02350">
    <property type="entry name" value="Epimerase_2"/>
    <property type="match status" value="1"/>
</dbReference>
<dbReference type="GO" id="GO:0006047">
    <property type="term" value="P:UDP-N-acetylglucosamine metabolic process"/>
    <property type="evidence" value="ECO:0007669"/>
    <property type="project" value="InterPro"/>
</dbReference>
<evidence type="ECO:0000313" key="2">
    <source>
        <dbReference type="EMBL" id="QCD36359.1"/>
    </source>
</evidence>
<dbReference type="OrthoDB" id="9803238at2"/>
<dbReference type="NCBIfam" id="TIGR03568">
    <property type="entry name" value="NeuC_NnaA"/>
    <property type="match status" value="1"/>
</dbReference>
<dbReference type="RefSeq" id="WP_136410808.1">
    <property type="nucleotide sequence ID" value="NZ_CP039393.1"/>
</dbReference>
<dbReference type="AlphaFoldDB" id="A0A4P7VQ68"/>
<dbReference type="EC" id="3.2.1.183" evidence="2"/>
<keyword evidence="2" id="KW-0326">Glycosidase</keyword>
<dbReference type="SUPFAM" id="SSF53756">
    <property type="entry name" value="UDP-Glycosyltransferase/glycogen phosphorylase"/>
    <property type="match status" value="1"/>
</dbReference>